<evidence type="ECO:0000256" key="1">
    <source>
        <dbReference type="ARBA" id="ARBA00009437"/>
    </source>
</evidence>
<dbReference type="Proteomes" id="UP000598174">
    <property type="component" value="Unassembled WGS sequence"/>
</dbReference>
<dbReference type="InterPro" id="IPR036390">
    <property type="entry name" value="WH_DNA-bd_sf"/>
</dbReference>
<evidence type="ECO:0000313" key="6">
    <source>
        <dbReference type="EMBL" id="GIE14708.1"/>
    </source>
</evidence>
<dbReference type="EMBL" id="BOMM01000057">
    <property type="protein sequence ID" value="GIE14708.1"/>
    <property type="molecule type" value="Genomic_DNA"/>
</dbReference>
<dbReference type="GO" id="GO:0003677">
    <property type="term" value="F:DNA binding"/>
    <property type="evidence" value="ECO:0007669"/>
    <property type="project" value="UniProtKB-KW"/>
</dbReference>
<evidence type="ECO:0000259" key="5">
    <source>
        <dbReference type="PROSITE" id="PS50931"/>
    </source>
</evidence>
<dbReference type="InterPro" id="IPR000847">
    <property type="entry name" value="LysR_HTH_N"/>
</dbReference>
<name>A0A919J623_9ACTN</name>
<accession>A0A919J623</accession>
<gene>
    <name evidence="6" type="ORF">Afe05nite_65480</name>
</gene>
<dbReference type="InterPro" id="IPR036388">
    <property type="entry name" value="WH-like_DNA-bd_sf"/>
</dbReference>
<dbReference type="GO" id="GO:0003700">
    <property type="term" value="F:DNA-binding transcription factor activity"/>
    <property type="evidence" value="ECO:0007669"/>
    <property type="project" value="InterPro"/>
</dbReference>
<dbReference type="FunFam" id="1.10.10.10:FF:000001">
    <property type="entry name" value="LysR family transcriptional regulator"/>
    <property type="match status" value="1"/>
</dbReference>
<sequence length="292" mass="31057">MELRQLRYFEAVARLGSFTRAAEQLHVAQSAVSAQVRALESTLKVELLTRTTRRVALTEAGELFLARCRRVLDELDSARDDLADLAAVLTGRVAVGATAVVGGYDLPGALARFHTRFPGVTLNLRSGLIAELLTDLDEGVVDLVVGPVHTDLPSRFSAHRIAQERVVLIVPPAHRLARGKGPVPLDDLRDEPFVCLPAGSGLRSILDEAAPFPPRVPFETHSPASIRDLVAAGLGVALLAGTAAEAPGAGVVIRQLQPAPAHPEIGVIHHRDHRMSAAARACRSQLTELGAG</sequence>
<dbReference type="GO" id="GO:0005829">
    <property type="term" value="C:cytosol"/>
    <property type="evidence" value="ECO:0007669"/>
    <property type="project" value="TreeGrafter"/>
</dbReference>
<dbReference type="Gene3D" id="1.10.10.10">
    <property type="entry name" value="Winged helix-like DNA-binding domain superfamily/Winged helix DNA-binding domain"/>
    <property type="match status" value="1"/>
</dbReference>
<feature type="domain" description="HTH lysR-type" evidence="5">
    <location>
        <begin position="1"/>
        <end position="58"/>
    </location>
</feature>
<protein>
    <submittedName>
        <fullName evidence="6">LysR family transcriptional regulator</fullName>
    </submittedName>
</protein>
<dbReference type="InterPro" id="IPR005119">
    <property type="entry name" value="LysR_subst-bd"/>
</dbReference>
<comment type="caution">
    <text evidence="6">The sequence shown here is derived from an EMBL/GenBank/DDBJ whole genome shotgun (WGS) entry which is preliminary data.</text>
</comment>
<dbReference type="Pfam" id="PF03466">
    <property type="entry name" value="LysR_substrate"/>
    <property type="match status" value="1"/>
</dbReference>
<keyword evidence="4" id="KW-0804">Transcription</keyword>
<evidence type="ECO:0000256" key="4">
    <source>
        <dbReference type="ARBA" id="ARBA00023163"/>
    </source>
</evidence>
<dbReference type="Pfam" id="PF00126">
    <property type="entry name" value="HTH_1"/>
    <property type="match status" value="1"/>
</dbReference>
<dbReference type="CDD" id="cd05466">
    <property type="entry name" value="PBP2_LTTR_substrate"/>
    <property type="match status" value="1"/>
</dbReference>
<dbReference type="PRINTS" id="PR00039">
    <property type="entry name" value="HTHLYSR"/>
</dbReference>
<keyword evidence="7" id="KW-1185">Reference proteome</keyword>
<keyword evidence="2" id="KW-0805">Transcription regulation</keyword>
<evidence type="ECO:0000256" key="2">
    <source>
        <dbReference type="ARBA" id="ARBA00023015"/>
    </source>
</evidence>
<dbReference type="SUPFAM" id="SSF53850">
    <property type="entry name" value="Periplasmic binding protein-like II"/>
    <property type="match status" value="1"/>
</dbReference>
<dbReference type="SUPFAM" id="SSF46785">
    <property type="entry name" value="Winged helix' DNA-binding domain"/>
    <property type="match status" value="1"/>
</dbReference>
<organism evidence="6 7">
    <name type="scientific">Paractinoplanes ferrugineus</name>
    <dbReference type="NCBI Taxonomy" id="113564"/>
    <lineage>
        <taxon>Bacteria</taxon>
        <taxon>Bacillati</taxon>
        <taxon>Actinomycetota</taxon>
        <taxon>Actinomycetes</taxon>
        <taxon>Micromonosporales</taxon>
        <taxon>Micromonosporaceae</taxon>
        <taxon>Paractinoplanes</taxon>
    </lineage>
</organism>
<dbReference type="AlphaFoldDB" id="A0A919J623"/>
<dbReference type="InterPro" id="IPR050950">
    <property type="entry name" value="HTH-type_LysR_regulators"/>
</dbReference>
<comment type="similarity">
    <text evidence="1">Belongs to the LysR transcriptional regulatory family.</text>
</comment>
<dbReference type="PANTHER" id="PTHR30419:SF8">
    <property type="entry name" value="NITROGEN ASSIMILATION TRANSCRIPTIONAL ACTIVATOR-RELATED"/>
    <property type="match status" value="1"/>
</dbReference>
<proteinExistence type="inferred from homology"/>
<evidence type="ECO:0000313" key="7">
    <source>
        <dbReference type="Proteomes" id="UP000598174"/>
    </source>
</evidence>
<dbReference type="Gene3D" id="3.40.190.290">
    <property type="match status" value="1"/>
</dbReference>
<evidence type="ECO:0000256" key="3">
    <source>
        <dbReference type="ARBA" id="ARBA00023125"/>
    </source>
</evidence>
<keyword evidence="3" id="KW-0238">DNA-binding</keyword>
<dbReference type="PROSITE" id="PS50931">
    <property type="entry name" value="HTH_LYSR"/>
    <property type="match status" value="1"/>
</dbReference>
<dbReference type="PANTHER" id="PTHR30419">
    <property type="entry name" value="HTH-TYPE TRANSCRIPTIONAL REGULATOR YBHD"/>
    <property type="match status" value="1"/>
</dbReference>
<reference evidence="6" key="1">
    <citation type="submission" date="2021-01" db="EMBL/GenBank/DDBJ databases">
        <title>Whole genome shotgun sequence of Actinoplanes ferrugineus NBRC 15555.</title>
        <authorList>
            <person name="Komaki H."/>
            <person name="Tamura T."/>
        </authorList>
    </citation>
    <scope>NUCLEOTIDE SEQUENCE</scope>
    <source>
        <strain evidence="6">NBRC 15555</strain>
    </source>
</reference>